<evidence type="ECO:0000256" key="5">
    <source>
        <dbReference type="ARBA" id="ARBA00022833"/>
    </source>
</evidence>
<keyword evidence="7" id="KW-0408">Iron</keyword>
<evidence type="ECO:0000259" key="16">
    <source>
        <dbReference type="PROSITE" id="PS51471"/>
    </source>
</evidence>
<comment type="similarity">
    <text evidence="1">Belongs to the alkB family.</text>
</comment>
<feature type="domain" description="Fe2OG dioxygenase" evidence="16">
    <location>
        <begin position="191"/>
        <end position="292"/>
    </location>
</feature>
<dbReference type="PANTHER" id="PTHR13069:SF21">
    <property type="entry name" value="ALKYLATED DNA REPAIR PROTEIN ALKB HOMOLOG 8"/>
    <property type="match status" value="1"/>
</dbReference>
<dbReference type="SMART" id="SM00360">
    <property type="entry name" value="RRM"/>
    <property type="match status" value="1"/>
</dbReference>
<feature type="region of interest" description="Disordered" evidence="14">
    <location>
        <begin position="647"/>
        <end position="731"/>
    </location>
</feature>
<dbReference type="InterPro" id="IPR012677">
    <property type="entry name" value="Nucleotide-bd_a/b_plait_sf"/>
</dbReference>
<dbReference type="EMBL" id="CAXHTA020000008">
    <property type="protein sequence ID" value="CAL5223269.1"/>
    <property type="molecule type" value="Genomic_DNA"/>
</dbReference>
<evidence type="ECO:0000313" key="17">
    <source>
        <dbReference type="EMBL" id="CAL5223269.1"/>
    </source>
</evidence>
<name>A0ABP1FTP0_9CHLO</name>
<dbReference type="EC" id="2.1.1.229" evidence="2"/>
<evidence type="ECO:0000256" key="14">
    <source>
        <dbReference type="SAM" id="MobiDB-lite"/>
    </source>
</evidence>
<dbReference type="CDD" id="cd02440">
    <property type="entry name" value="AdoMet_MTases"/>
    <property type="match status" value="1"/>
</dbReference>
<feature type="compositionally biased region" description="Basic and acidic residues" evidence="14">
    <location>
        <begin position="420"/>
        <end position="431"/>
    </location>
</feature>
<feature type="domain" description="RRM" evidence="15">
    <location>
        <begin position="12"/>
        <end position="92"/>
    </location>
</feature>
<keyword evidence="6 13" id="KW-0694">RNA-binding</keyword>
<dbReference type="InterPro" id="IPR005123">
    <property type="entry name" value="Oxoglu/Fe-dep_dioxygenase_dom"/>
</dbReference>
<evidence type="ECO:0000256" key="7">
    <source>
        <dbReference type="ARBA" id="ARBA00023004"/>
    </source>
</evidence>
<dbReference type="Pfam" id="PF08241">
    <property type="entry name" value="Methyltransf_11"/>
    <property type="match status" value="1"/>
</dbReference>
<feature type="compositionally biased region" description="Basic and acidic residues" evidence="14">
    <location>
        <begin position="688"/>
        <end position="708"/>
    </location>
</feature>
<dbReference type="InterPro" id="IPR013216">
    <property type="entry name" value="Methyltransf_11"/>
</dbReference>
<dbReference type="InterPro" id="IPR035979">
    <property type="entry name" value="RBD_domain_sf"/>
</dbReference>
<keyword evidence="3" id="KW-0489">Methyltransferase</keyword>
<evidence type="ECO:0000256" key="1">
    <source>
        <dbReference type="ARBA" id="ARBA00007879"/>
    </source>
</evidence>
<evidence type="ECO:0000256" key="4">
    <source>
        <dbReference type="ARBA" id="ARBA00022679"/>
    </source>
</evidence>
<feature type="compositionally biased region" description="Polar residues" evidence="14">
    <location>
        <begin position="709"/>
        <end position="718"/>
    </location>
</feature>
<dbReference type="PROSITE" id="PS51471">
    <property type="entry name" value="FE2OG_OXY"/>
    <property type="match status" value="1"/>
</dbReference>
<comment type="caution">
    <text evidence="17">The sequence shown here is derived from an EMBL/GenBank/DDBJ whole genome shotgun (WGS) entry which is preliminary data.</text>
</comment>
<proteinExistence type="inferred from homology"/>
<comment type="function">
    <text evidence="10">Catalyzes the methylation of 5-carboxymethyl uridine to 5-methylcarboxymethyl uridine at the wobble position of the anticodon loop in tRNA via its methyltransferase domain. Catalyzes the last step in the formation of 5-methylcarboxymethyl uridine at the wobble position of the anticodon loop in target tRNA. Has a preference for tRNA(Arg) and tRNA(Glu), and does not bind tRNA(Lys). Binds tRNA and catalyzes the iron and alpha-ketoglutarate dependent hydroxylation of 5-methylcarboxymethyl uridine at the wobble position of the anticodon loop in tRNA via its dioxygenase domain, giving rise to 5-(S)-methoxycarbonylhydroxymethyluridine; has a preference for tRNA(Gly). Required for normal survival after DNA damage. May inhibit apoptosis and promote cell survival and angiogenesis.</text>
</comment>
<keyword evidence="18" id="KW-1185">Reference proteome</keyword>
<evidence type="ECO:0000259" key="15">
    <source>
        <dbReference type="PROSITE" id="PS50102"/>
    </source>
</evidence>
<dbReference type="SUPFAM" id="SSF53335">
    <property type="entry name" value="S-adenosyl-L-methionine-dependent methyltransferases"/>
    <property type="match status" value="1"/>
</dbReference>
<keyword evidence="8" id="KW-0511">Multifunctional enzyme</keyword>
<dbReference type="InterPro" id="IPR027450">
    <property type="entry name" value="AlkB-like"/>
</dbReference>
<feature type="region of interest" description="Disordered" evidence="14">
    <location>
        <begin position="320"/>
        <end position="451"/>
    </location>
</feature>
<evidence type="ECO:0000256" key="6">
    <source>
        <dbReference type="ARBA" id="ARBA00022884"/>
    </source>
</evidence>
<keyword evidence="4" id="KW-0808">Transferase</keyword>
<evidence type="ECO:0000256" key="11">
    <source>
        <dbReference type="ARBA" id="ARBA00049786"/>
    </source>
</evidence>
<comment type="catalytic activity">
    <reaction evidence="9">
        <text>5-(carboxymethyl)uridine(34) in tRNA + S-adenosyl-L-methionine = 5-(2-methoxy-2-oxoethyl)uridine(34) in tRNA + S-adenosyl-L-homocysteine</text>
        <dbReference type="Rhea" id="RHEA:43208"/>
        <dbReference type="Rhea" id="RHEA-COMP:10407"/>
        <dbReference type="Rhea" id="RHEA-COMP:10408"/>
        <dbReference type="ChEBI" id="CHEBI:57856"/>
        <dbReference type="ChEBI" id="CHEBI:59789"/>
        <dbReference type="ChEBI" id="CHEBI:74851"/>
        <dbReference type="ChEBI" id="CHEBI:74882"/>
        <dbReference type="EC" id="2.1.1.229"/>
    </reaction>
</comment>
<dbReference type="SUPFAM" id="SSF54928">
    <property type="entry name" value="RNA-binding domain, RBD"/>
    <property type="match status" value="1"/>
</dbReference>
<protein>
    <recommendedName>
        <fullName evidence="2">tRNA (carboxymethyluridine(34)-5-O)-methyltransferase</fullName>
        <ecNumber evidence="2">2.1.1.229</ecNumber>
    </recommendedName>
    <alternativeName>
        <fullName evidence="11">Alkylated DNA repair protein alkB homolog 8</fullName>
    </alternativeName>
    <alternativeName>
        <fullName evidence="12">S-adenosyl-L-methionine-dependent tRNA methyltransferase ALKBH8</fullName>
    </alternativeName>
</protein>
<dbReference type="InterPro" id="IPR051422">
    <property type="entry name" value="AlkB_tRNA_MeTrf/Diox"/>
</dbReference>
<evidence type="ECO:0000256" key="8">
    <source>
        <dbReference type="ARBA" id="ARBA00023268"/>
    </source>
</evidence>
<evidence type="ECO:0000256" key="2">
    <source>
        <dbReference type="ARBA" id="ARBA00012808"/>
    </source>
</evidence>
<dbReference type="InterPro" id="IPR000504">
    <property type="entry name" value="RRM_dom"/>
</dbReference>
<evidence type="ECO:0000313" key="18">
    <source>
        <dbReference type="Proteomes" id="UP001497392"/>
    </source>
</evidence>
<dbReference type="PANTHER" id="PTHR13069">
    <property type="entry name" value="ALKYLATED DNA REPAIR PROTEIN ALKB HOMOLOG 8"/>
    <property type="match status" value="1"/>
</dbReference>
<reference evidence="17 18" key="1">
    <citation type="submission" date="2024-06" db="EMBL/GenBank/DDBJ databases">
        <authorList>
            <person name="Kraege A."/>
            <person name="Thomma B."/>
        </authorList>
    </citation>
    <scope>NUCLEOTIDE SEQUENCE [LARGE SCALE GENOMIC DNA]</scope>
</reference>
<evidence type="ECO:0000256" key="13">
    <source>
        <dbReference type="PROSITE-ProRule" id="PRU00176"/>
    </source>
</evidence>
<sequence>MFCRPKRGSATRHLFVGNCGPAVGLTESQVQQYFECTGAEGVTIPVPAAGSSSHVFVTYRSIAEAKAVLEALSAKPPAELGNRKLVVKYADVKADQHADEATTRHVNRDAALCNIPGLDLLQDFVSPAEEQDLLREVKAGPWETLARRRVQHFGYKFEYVSRNVDTGKPIQPLPPLAQQIACRLEELLGVAFDQLTVNEYEPGVGLSAHVDTHSAFTGPIVSLSLAGPCVMEFRRGAEQRALFLPPRSLLVMADEARYAWHHYIPHRRSDPLDGEAVPRAASRVSFTFRKVRGYPCECKWPGSCDSQGGGMPPTRMALAAQDTSPGIASSRSGIEPSADQTAAVVDPPADNQQRACSDSEPSVSVGKGFPQRKLETLSLADGGPSHEQQHAKARSGISARDGQSPEHSEQSSPASYVLSHEQHARRSEDQPMHGSSAGIQHGEQSSSAGQQMESRYVHGVYDIIAGHFSATRFAIWPKVREFIDNLPLSGLVADVGCGNGKYFGVRPDLAVLGSDRSPNLAETAARRLQTSYGSRQPLPRCDVAVADGLHLPYCSGVLDGVLCIAVLHHISTVERRVAMLVELARVLRYGGRAIVTVWASEQEQPGKLAKWEPIGPGSQSGGGDYFVPWHVPFHRVEAAAAAAKVRSGEAPLPQSSAPTGDSDARPASHSLPASADVVDGKAPASSAEAEHMRGKENALEGSGHKSEVSSEAPQSDKGSSPGLASEVTSGRSDVSEVFLDGQVDEVKRTVVFKRYYHLYDKGELEGLVEQVPGVRLVSSFFDKSNWCAVFEKV</sequence>
<dbReference type="InterPro" id="IPR037151">
    <property type="entry name" value="AlkB-like_sf"/>
</dbReference>
<dbReference type="SUPFAM" id="SSF51197">
    <property type="entry name" value="Clavaminate synthase-like"/>
    <property type="match status" value="1"/>
</dbReference>
<evidence type="ECO:0000256" key="9">
    <source>
        <dbReference type="ARBA" id="ARBA00034996"/>
    </source>
</evidence>
<dbReference type="Gene3D" id="2.60.120.590">
    <property type="entry name" value="Alpha-ketoglutarate-dependent dioxygenase AlkB-like"/>
    <property type="match status" value="1"/>
</dbReference>
<gene>
    <name evidence="17" type="primary">g5755</name>
    <name evidence="17" type="ORF">VP750_LOCUS4928</name>
</gene>
<dbReference type="Gene3D" id="3.40.50.150">
    <property type="entry name" value="Vaccinia Virus protein VP39"/>
    <property type="match status" value="2"/>
</dbReference>
<evidence type="ECO:0000256" key="3">
    <source>
        <dbReference type="ARBA" id="ARBA00022603"/>
    </source>
</evidence>
<organism evidence="17 18">
    <name type="scientific">Coccomyxa viridis</name>
    <dbReference type="NCBI Taxonomy" id="1274662"/>
    <lineage>
        <taxon>Eukaryota</taxon>
        <taxon>Viridiplantae</taxon>
        <taxon>Chlorophyta</taxon>
        <taxon>core chlorophytes</taxon>
        <taxon>Trebouxiophyceae</taxon>
        <taxon>Trebouxiophyceae incertae sedis</taxon>
        <taxon>Coccomyxaceae</taxon>
        <taxon>Coccomyxa</taxon>
    </lineage>
</organism>
<dbReference type="Gene3D" id="3.30.70.330">
    <property type="match status" value="1"/>
</dbReference>
<dbReference type="PROSITE" id="PS50102">
    <property type="entry name" value="RRM"/>
    <property type="match status" value="1"/>
</dbReference>
<accession>A0ABP1FTP0</accession>
<evidence type="ECO:0000256" key="10">
    <source>
        <dbReference type="ARBA" id="ARBA00045506"/>
    </source>
</evidence>
<feature type="compositionally biased region" description="Polar residues" evidence="14">
    <location>
        <begin position="321"/>
        <end position="332"/>
    </location>
</feature>
<evidence type="ECO:0000256" key="12">
    <source>
        <dbReference type="ARBA" id="ARBA00049802"/>
    </source>
</evidence>
<dbReference type="Pfam" id="PF13532">
    <property type="entry name" value="2OG-FeII_Oxy_2"/>
    <property type="match status" value="1"/>
</dbReference>
<feature type="compositionally biased region" description="Polar residues" evidence="14">
    <location>
        <begin position="350"/>
        <end position="362"/>
    </location>
</feature>
<feature type="compositionally biased region" description="Polar residues" evidence="14">
    <location>
        <begin position="442"/>
        <end position="451"/>
    </location>
</feature>
<dbReference type="Proteomes" id="UP001497392">
    <property type="component" value="Unassembled WGS sequence"/>
</dbReference>
<dbReference type="InterPro" id="IPR029063">
    <property type="entry name" value="SAM-dependent_MTases_sf"/>
</dbReference>
<keyword evidence="5" id="KW-0862">Zinc</keyword>